<accession>A0AAF0TQL1</accession>
<keyword evidence="2" id="KW-1185">Reference proteome</keyword>
<gene>
    <name evidence="1" type="ORF">MTR67_022221</name>
</gene>
<dbReference type="EMBL" id="CP133616">
    <property type="protein sequence ID" value="WMV28836.1"/>
    <property type="molecule type" value="Genomic_DNA"/>
</dbReference>
<proteinExistence type="predicted"/>
<dbReference type="Proteomes" id="UP001234989">
    <property type="component" value="Chromosome 5"/>
</dbReference>
<evidence type="ECO:0000313" key="2">
    <source>
        <dbReference type="Proteomes" id="UP001234989"/>
    </source>
</evidence>
<evidence type="ECO:0000313" key="1">
    <source>
        <dbReference type="EMBL" id="WMV28836.1"/>
    </source>
</evidence>
<protein>
    <submittedName>
        <fullName evidence="1">Uncharacterized protein</fullName>
    </submittedName>
</protein>
<name>A0AAF0TQL1_SOLVR</name>
<organism evidence="1 2">
    <name type="scientific">Solanum verrucosum</name>
    <dbReference type="NCBI Taxonomy" id="315347"/>
    <lineage>
        <taxon>Eukaryota</taxon>
        <taxon>Viridiplantae</taxon>
        <taxon>Streptophyta</taxon>
        <taxon>Embryophyta</taxon>
        <taxon>Tracheophyta</taxon>
        <taxon>Spermatophyta</taxon>
        <taxon>Magnoliopsida</taxon>
        <taxon>eudicotyledons</taxon>
        <taxon>Gunneridae</taxon>
        <taxon>Pentapetalae</taxon>
        <taxon>asterids</taxon>
        <taxon>lamiids</taxon>
        <taxon>Solanales</taxon>
        <taxon>Solanaceae</taxon>
        <taxon>Solanoideae</taxon>
        <taxon>Solaneae</taxon>
        <taxon>Solanum</taxon>
    </lineage>
</organism>
<sequence>MRNDVSIWEHTPPQDCSWYQVWEKELNALKINMKKWYIQERYTLIHSGQYSISTS</sequence>
<dbReference type="AlphaFoldDB" id="A0AAF0TQL1"/>
<reference evidence="1" key="1">
    <citation type="submission" date="2023-08" db="EMBL/GenBank/DDBJ databases">
        <title>A de novo genome assembly of Solanum verrucosum Schlechtendal, a Mexican diploid species geographically isolated from the other diploid A-genome species in potato relatives.</title>
        <authorList>
            <person name="Hosaka K."/>
        </authorList>
    </citation>
    <scope>NUCLEOTIDE SEQUENCE</scope>
    <source>
        <tissue evidence="1">Young leaves</tissue>
    </source>
</reference>